<dbReference type="SUPFAM" id="SSF82171">
    <property type="entry name" value="DPP6 N-terminal domain-like"/>
    <property type="match status" value="1"/>
</dbReference>
<keyword evidence="3" id="KW-1185">Reference proteome</keyword>
<reference evidence="2 3" key="1">
    <citation type="submission" date="2019-09" db="EMBL/GenBank/DDBJ databases">
        <title>Genome Sequences of Streptomyces kaniharaensis ATCC 21070.</title>
        <authorList>
            <person name="Zhu W."/>
            <person name="De Crecy-Lagard V."/>
            <person name="Richards N.G."/>
        </authorList>
    </citation>
    <scope>NUCLEOTIDE SEQUENCE [LARGE SCALE GENOMIC DNA]</scope>
    <source>
        <strain evidence="2 3">SF-557</strain>
    </source>
</reference>
<protein>
    <recommendedName>
        <fullName evidence="4">Lipoprotein LpqB beta-propeller domain-containing protein</fullName>
    </recommendedName>
</protein>
<evidence type="ECO:0000256" key="1">
    <source>
        <dbReference type="SAM" id="MobiDB-lite"/>
    </source>
</evidence>
<evidence type="ECO:0000313" key="2">
    <source>
        <dbReference type="EMBL" id="MQS16457.1"/>
    </source>
</evidence>
<comment type="caution">
    <text evidence="2">The sequence shown here is derived from an EMBL/GenBank/DDBJ whole genome shotgun (WGS) entry which is preliminary data.</text>
</comment>
<proteinExistence type="predicted"/>
<evidence type="ECO:0008006" key="4">
    <source>
        <dbReference type="Google" id="ProtNLM"/>
    </source>
</evidence>
<sequence length="83" mass="9009">MVFSDSLDSVQKVEQLLPDNDRDNSSVAPSPDLKSVVFLSRQGKDVAELYRLDLSPGATPKKIGSIAPNSPGVKSELRLVAWQ</sequence>
<gene>
    <name evidence="2" type="ORF">F7Q99_30745</name>
</gene>
<dbReference type="OrthoDB" id="4137233at2"/>
<dbReference type="Proteomes" id="UP000450000">
    <property type="component" value="Unassembled WGS sequence"/>
</dbReference>
<evidence type="ECO:0000313" key="3">
    <source>
        <dbReference type="Proteomes" id="UP000450000"/>
    </source>
</evidence>
<dbReference type="EMBL" id="WBOF01000002">
    <property type="protein sequence ID" value="MQS16457.1"/>
    <property type="molecule type" value="Genomic_DNA"/>
</dbReference>
<feature type="region of interest" description="Disordered" evidence="1">
    <location>
        <begin position="1"/>
        <end position="31"/>
    </location>
</feature>
<dbReference type="AlphaFoldDB" id="A0A6N7L187"/>
<accession>A0A6N7L187</accession>
<name>A0A6N7L187_9ACTN</name>
<organism evidence="2 3">
    <name type="scientific">Streptomyces kaniharaensis</name>
    <dbReference type="NCBI Taxonomy" id="212423"/>
    <lineage>
        <taxon>Bacteria</taxon>
        <taxon>Bacillati</taxon>
        <taxon>Actinomycetota</taxon>
        <taxon>Actinomycetes</taxon>
        <taxon>Kitasatosporales</taxon>
        <taxon>Streptomycetaceae</taxon>
        <taxon>Streptomyces</taxon>
    </lineage>
</organism>
<dbReference type="RefSeq" id="WP_153467297.1">
    <property type="nucleotide sequence ID" value="NZ_WBOF01000002.1"/>
</dbReference>